<evidence type="ECO:0000259" key="1">
    <source>
        <dbReference type="PROSITE" id="PS51186"/>
    </source>
</evidence>
<dbReference type="AlphaFoldDB" id="A0A645C7H1"/>
<dbReference type="PANTHER" id="PTHR41368:SF1">
    <property type="entry name" value="PROTEIN YGHO"/>
    <property type="match status" value="1"/>
</dbReference>
<protein>
    <recommendedName>
        <fullName evidence="1">N-acetyltransferase domain-containing protein</fullName>
    </recommendedName>
</protein>
<feature type="domain" description="N-acetyltransferase" evidence="1">
    <location>
        <begin position="207"/>
        <end position="382"/>
    </location>
</feature>
<sequence length="382" mass="44429">MISMGDRSMRVIAVETRRQMRDFIRVPQTIFGTHPCYVPPIWLDETQAYTKKANPILRNSDFVLFLALDDAQKPIGRTIAYIDHTFNSFYRAKIGFFGAFECIDNAEAASLLVRAAEEWLSQRGMEAIRGPIHPVAENWGFVLEGYDTPPVYLSPWNPPYYHAFFTSAGYEKAKDLLVYEADMAKGYEIPKRHEDFAERFLARYPGITIRRLDMQHLRENARAIWEISNTALADNWGYVPLELPVMEDMLKKLKLIVDPNAVWMVEHEGKPVGFCLGFPDINILLKRMRGNLLPFGWARLLLGVKKLRDYRLFGLAVDPAWHKRALDALMYIHLYQNLRKKNIRMEANYILEDNLHIKNALERLGMEKIKTYRIYEKPLLKA</sequence>
<dbReference type="Gene3D" id="3.40.630.30">
    <property type="match status" value="1"/>
</dbReference>
<gene>
    <name evidence="2" type="ORF">SDC9_120093</name>
</gene>
<dbReference type="SUPFAM" id="SSF55729">
    <property type="entry name" value="Acyl-CoA N-acyltransferases (Nat)"/>
    <property type="match status" value="1"/>
</dbReference>
<comment type="caution">
    <text evidence="2">The sequence shown here is derived from an EMBL/GenBank/DDBJ whole genome shotgun (WGS) entry which is preliminary data.</text>
</comment>
<dbReference type="EMBL" id="VSSQ01025160">
    <property type="protein sequence ID" value="MPM73117.1"/>
    <property type="molecule type" value="Genomic_DNA"/>
</dbReference>
<dbReference type="InterPro" id="IPR016181">
    <property type="entry name" value="Acyl_CoA_acyltransferase"/>
</dbReference>
<organism evidence="2">
    <name type="scientific">bioreactor metagenome</name>
    <dbReference type="NCBI Taxonomy" id="1076179"/>
    <lineage>
        <taxon>unclassified sequences</taxon>
        <taxon>metagenomes</taxon>
        <taxon>ecological metagenomes</taxon>
    </lineage>
</organism>
<dbReference type="PROSITE" id="PS51186">
    <property type="entry name" value="GNAT"/>
    <property type="match status" value="1"/>
</dbReference>
<dbReference type="InterPro" id="IPR000182">
    <property type="entry name" value="GNAT_dom"/>
</dbReference>
<proteinExistence type="predicted"/>
<name>A0A645C7H1_9ZZZZ</name>
<accession>A0A645C7H1</accession>
<evidence type="ECO:0000313" key="2">
    <source>
        <dbReference type="EMBL" id="MPM73117.1"/>
    </source>
</evidence>
<dbReference type="PANTHER" id="PTHR41368">
    <property type="entry name" value="PROTEIN YGHO"/>
    <property type="match status" value="1"/>
</dbReference>
<dbReference type="GO" id="GO:0016747">
    <property type="term" value="F:acyltransferase activity, transferring groups other than amino-acyl groups"/>
    <property type="evidence" value="ECO:0007669"/>
    <property type="project" value="InterPro"/>
</dbReference>
<dbReference type="InterPro" id="IPR039968">
    <property type="entry name" value="BcerS-like"/>
</dbReference>
<reference evidence="2" key="1">
    <citation type="submission" date="2019-08" db="EMBL/GenBank/DDBJ databases">
        <authorList>
            <person name="Kucharzyk K."/>
            <person name="Murdoch R.W."/>
            <person name="Higgins S."/>
            <person name="Loffler F."/>
        </authorList>
    </citation>
    <scope>NUCLEOTIDE SEQUENCE</scope>
</reference>